<gene>
    <name evidence="1" type="ordered locus">Ecaj_0746</name>
</gene>
<evidence type="ECO:0000313" key="2">
    <source>
        <dbReference type="Proteomes" id="UP000000435"/>
    </source>
</evidence>
<proteinExistence type="predicted"/>
<organism evidence="1 2">
    <name type="scientific">Ehrlichia canis (strain Jake)</name>
    <dbReference type="NCBI Taxonomy" id="269484"/>
    <lineage>
        <taxon>Bacteria</taxon>
        <taxon>Pseudomonadati</taxon>
        <taxon>Pseudomonadota</taxon>
        <taxon>Alphaproteobacteria</taxon>
        <taxon>Rickettsiales</taxon>
        <taxon>Anaplasmataceae</taxon>
        <taxon>Ehrlichia</taxon>
    </lineage>
</organism>
<evidence type="ECO:0000313" key="1">
    <source>
        <dbReference type="EMBL" id="AAZ68778.1"/>
    </source>
</evidence>
<protein>
    <submittedName>
        <fullName evidence="1">Uncharacterized protein</fullName>
    </submittedName>
</protein>
<sequence length="243" mass="27010">MDNYCIIICAALVILLAILMAVLFGLLYKSTRDLKRSLESQSKSYNSEIGLLKQSLESLKANIAGLNLQNINSVLNRVNTYDKKLEIIKNDIKGFSSKCNSLETACDTLKKQLISAHGELASLSKKIHEAWKDKNKDGTVAIPSQNQIFDIDLMALVEELNIMKMAVAKLMSQNETHDLMNLEHSVSNLVCSVSSLSDSLSALESERVEYSIYIKNIAAKVASNLDEITFRVSAIERKISDLH</sequence>
<dbReference type="Proteomes" id="UP000000435">
    <property type="component" value="Chromosome"/>
</dbReference>
<dbReference type="EMBL" id="CP000107">
    <property type="protein sequence ID" value="AAZ68778.1"/>
    <property type="molecule type" value="Genomic_DNA"/>
</dbReference>
<keyword evidence="2" id="KW-1185">Reference proteome</keyword>
<reference evidence="2" key="1">
    <citation type="journal article" date="2006" name="J. Bacteriol.">
        <title>The genome of the obligately intracellular bacterium Ehrlichia canis reveals themes of complex membrane structure and immune evasion strategies.</title>
        <authorList>
            <person name="Mavromatis K."/>
            <person name="Doyle C.K."/>
            <person name="Lykidis A."/>
            <person name="Ivanova N."/>
            <person name="Francino M.P."/>
            <person name="Chain P."/>
            <person name="Shin M."/>
            <person name="Malfatti S."/>
            <person name="Larimer F."/>
            <person name="Copeland A."/>
            <person name="Detter J.C."/>
            <person name="Land M."/>
            <person name="Richardson P.M."/>
            <person name="Yu X.J."/>
            <person name="Walker D.H."/>
            <person name="McBride J.W."/>
            <person name="Kyrpides N.C."/>
        </authorList>
    </citation>
    <scope>NUCLEOTIDE SEQUENCE [LARGE SCALE GENOMIC DNA]</scope>
    <source>
        <strain evidence="2">Jake</strain>
    </source>
</reference>
<accession>A0ACA6AWN9</accession>
<name>A0ACA6AWN9_EHRCJ</name>